<comment type="caution">
    <text evidence="2">The sequence shown here is derived from an EMBL/GenBank/DDBJ whole genome shotgun (WGS) entry which is preliminary data.</text>
</comment>
<gene>
    <name evidence="2" type="ORF">OSCT_0499</name>
</gene>
<evidence type="ECO:0000313" key="2">
    <source>
        <dbReference type="EMBL" id="EFO81644.1"/>
    </source>
</evidence>
<accession>E1IAZ8</accession>
<keyword evidence="1" id="KW-1133">Transmembrane helix</keyword>
<dbReference type="AlphaFoldDB" id="E1IAZ8"/>
<keyword evidence="1" id="KW-0812">Transmembrane</keyword>
<name>E1IAZ8_9CHLR</name>
<dbReference type="EMBL" id="ADVR01000008">
    <property type="protein sequence ID" value="EFO81644.1"/>
    <property type="molecule type" value="Genomic_DNA"/>
</dbReference>
<keyword evidence="1" id="KW-0472">Membrane</keyword>
<sequence length="135" mass="14416">MTVESDTLVEAARRFGEVIAAERASTVAALEAERAAAIKIIAALRKENERHARASGGKFVVGLLLGAAIGAAVVSMAVSEPGEETRVNLKLKADDLRTNLTKRVQVAIEVGKRAAAAAEQELWVQYRQRVAPNNP</sequence>
<evidence type="ECO:0000256" key="1">
    <source>
        <dbReference type="SAM" id="Phobius"/>
    </source>
</evidence>
<reference evidence="2 3" key="1">
    <citation type="journal article" date="2011" name="J. Bacteriol.">
        <title>Draft genome sequence of the anoxygenic filamentous phototrophic bacterium Oscillochloris trichoides subsp. DG-6.</title>
        <authorList>
            <person name="Kuznetsov B.B."/>
            <person name="Ivanovsky R.N."/>
            <person name="Keppen O.I."/>
            <person name="Sukhacheva M.V."/>
            <person name="Bumazhkin B.K."/>
            <person name="Patutina E.O."/>
            <person name="Beletsky A.V."/>
            <person name="Mardanov A.V."/>
            <person name="Baslerov R.V."/>
            <person name="Panteleeva A.N."/>
            <person name="Kolganova T.V."/>
            <person name="Ravin N.V."/>
            <person name="Skryabin K.G."/>
        </authorList>
    </citation>
    <scope>NUCLEOTIDE SEQUENCE [LARGE SCALE GENOMIC DNA]</scope>
    <source>
        <strain evidence="2 3">DG-6</strain>
    </source>
</reference>
<dbReference type="Proteomes" id="UP000054010">
    <property type="component" value="Unassembled WGS sequence"/>
</dbReference>
<keyword evidence="3" id="KW-1185">Reference proteome</keyword>
<proteinExistence type="predicted"/>
<protein>
    <submittedName>
        <fullName evidence="2">Uncharacterized protein</fullName>
    </submittedName>
</protein>
<feature type="transmembrane region" description="Helical" evidence="1">
    <location>
        <begin position="59"/>
        <end position="78"/>
    </location>
</feature>
<evidence type="ECO:0000313" key="3">
    <source>
        <dbReference type="Proteomes" id="UP000054010"/>
    </source>
</evidence>
<dbReference type="STRING" id="765420.OSCT_0499"/>
<organism evidence="2 3">
    <name type="scientific">Oscillochloris trichoides DG-6</name>
    <dbReference type="NCBI Taxonomy" id="765420"/>
    <lineage>
        <taxon>Bacteria</taxon>
        <taxon>Bacillati</taxon>
        <taxon>Chloroflexota</taxon>
        <taxon>Chloroflexia</taxon>
        <taxon>Chloroflexales</taxon>
        <taxon>Chloroflexineae</taxon>
        <taxon>Oscillochloridaceae</taxon>
        <taxon>Oscillochloris</taxon>
    </lineage>
</organism>
<dbReference type="HOGENOM" id="CLU_1831567_0_0_0"/>